<dbReference type="Gene3D" id="1.10.1660.10">
    <property type="match status" value="1"/>
</dbReference>
<sequence length="165" mass="18912">MTMSLEPTTPDGETDGLLPIHVVCRQFGIKASTLRYYEQRGLLAPRSRRGGRRWYGPQEVRRLAIILFWQRSGLMSLDVIEEILERSTPGGQWRDTVAHHVHDLHERIERMRRVEAFVTQSLECAHHECLDECPDYEELVWDALELVPPGEGADIAAIRQVGSPK</sequence>
<dbReference type="SMART" id="SM00422">
    <property type="entry name" value="HTH_MERR"/>
    <property type="match status" value="1"/>
</dbReference>
<dbReference type="PANTHER" id="PTHR30204">
    <property type="entry name" value="REDOX-CYCLING DRUG-SENSING TRANSCRIPTIONAL ACTIVATOR SOXR"/>
    <property type="match status" value="1"/>
</dbReference>
<proteinExistence type="predicted"/>
<name>A0ABZ1IIQ1_9PSEU</name>
<keyword evidence="1" id="KW-0238">DNA-binding</keyword>
<dbReference type="InterPro" id="IPR047057">
    <property type="entry name" value="MerR_fam"/>
</dbReference>
<organism evidence="3 4">
    <name type="scientific">Amycolatopsis rhabdoformis</name>
    <dbReference type="NCBI Taxonomy" id="1448059"/>
    <lineage>
        <taxon>Bacteria</taxon>
        <taxon>Bacillati</taxon>
        <taxon>Actinomycetota</taxon>
        <taxon>Actinomycetes</taxon>
        <taxon>Pseudonocardiales</taxon>
        <taxon>Pseudonocardiaceae</taxon>
        <taxon>Amycolatopsis</taxon>
    </lineage>
</organism>
<keyword evidence="4" id="KW-1185">Reference proteome</keyword>
<dbReference type="InterPro" id="IPR009061">
    <property type="entry name" value="DNA-bd_dom_put_sf"/>
</dbReference>
<feature type="domain" description="HTH merR-type" evidence="2">
    <location>
        <begin position="17"/>
        <end position="86"/>
    </location>
</feature>
<gene>
    <name evidence="3" type="ORF">VSH64_15750</name>
</gene>
<evidence type="ECO:0000313" key="3">
    <source>
        <dbReference type="EMBL" id="WSE33543.1"/>
    </source>
</evidence>
<evidence type="ECO:0000259" key="2">
    <source>
        <dbReference type="PROSITE" id="PS50937"/>
    </source>
</evidence>
<dbReference type="Pfam" id="PF13411">
    <property type="entry name" value="MerR_1"/>
    <property type="match status" value="1"/>
</dbReference>
<dbReference type="InterPro" id="IPR000551">
    <property type="entry name" value="MerR-type_HTH_dom"/>
</dbReference>
<evidence type="ECO:0000313" key="4">
    <source>
        <dbReference type="Proteomes" id="UP001330812"/>
    </source>
</evidence>
<dbReference type="Proteomes" id="UP001330812">
    <property type="component" value="Chromosome"/>
</dbReference>
<dbReference type="EMBL" id="CP142149">
    <property type="protein sequence ID" value="WSE33543.1"/>
    <property type="molecule type" value="Genomic_DNA"/>
</dbReference>
<dbReference type="SUPFAM" id="SSF46955">
    <property type="entry name" value="Putative DNA-binding domain"/>
    <property type="match status" value="1"/>
</dbReference>
<reference evidence="3 4" key="1">
    <citation type="journal article" date="2015" name="Int. J. Syst. Evol. Microbiol.">
        <title>Amycolatopsis rhabdoformis sp. nov., an actinomycete isolated from a tropical forest soil.</title>
        <authorList>
            <person name="Souza W.R."/>
            <person name="Silva R.E."/>
            <person name="Goodfellow M."/>
            <person name="Busarakam K."/>
            <person name="Figueiro F.S."/>
            <person name="Ferreira D."/>
            <person name="Rodrigues-Filho E."/>
            <person name="Moraes L.A.B."/>
            <person name="Zucchi T.D."/>
        </authorList>
    </citation>
    <scope>NUCLEOTIDE SEQUENCE [LARGE SCALE GENOMIC DNA]</scope>
    <source>
        <strain evidence="3 4">NCIMB 14900</strain>
    </source>
</reference>
<dbReference type="PROSITE" id="PS50937">
    <property type="entry name" value="HTH_MERR_2"/>
    <property type="match status" value="1"/>
</dbReference>
<dbReference type="PANTHER" id="PTHR30204:SF97">
    <property type="entry name" value="MERR FAMILY REGULATORY PROTEIN"/>
    <property type="match status" value="1"/>
</dbReference>
<evidence type="ECO:0000256" key="1">
    <source>
        <dbReference type="ARBA" id="ARBA00023125"/>
    </source>
</evidence>
<protein>
    <submittedName>
        <fullName evidence="3">MerR family transcriptional regulator</fullName>
    </submittedName>
</protein>
<accession>A0ABZ1IIQ1</accession>
<dbReference type="RefSeq" id="WP_326836341.1">
    <property type="nucleotide sequence ID" value="NZ_CP142149.1"/>
</dbReference>